<dbReference type="PRINTS" id="PR00409">
    <property type="entry name" value="PHDIOXRDTASE"/>
</dbReference>
<reference evidence="13 14" key="1">
    <citation type="submission" date="2022-11" db="EMBL/GenBank/DDBJ databases">
        <title>Study of microbial diversity in lake waters.</title>
        <authorList>
            <person name="Zhang J."/>
        </authorList>
    </citation>
    <scope>NUCLEOTIDE SEQUENCE [LARGE SCALE GENOMIC DNA]</scope>
    <source>
        <strain evidence="13 14">DT12</strain>
    </source>
</reference>
<dbReference type="Pfam" id="PF00175">
    <property type="entry name" value="NAD_binding_1"/>
    <property type="match status" value="1"/>
</dbReference>
<evidence type="ECO:0000256" key="10">
    <source>
        <dbReference type="ARBA" id="ARBA00023014"/>
    </source>
</evidence>
<comment type="cofactor">
    <cofactor evidence="11">
        <name>[2Fe-2S] cluster</name>
        <dbReference type="ChEBI" id="CHEBI:190135"/>
    </cofactor>
    <text evidence="11">Binds 1 [2Fe-2S] cluster per subunit.</text>
</comment>
<sequence>MARLTILEHREIAENMMWLAFSAPQDLRYTPGQFLHIRVTDGVDHLLRRPISLCYVQGEGGAKSQAIAVAYRVGGKGTELLRKKKVGEELDVLGPLGNGFTLHEGDRHALLVGGGIGVPPMVELAEQLTQQGTKVTSIIGFQSANVAILQEELSRYGEVLVATNDGSLGLQGFVTDYMTEELLATADRFYACGPTPMLRAVQAKMDGKVEGYLSLEERMGCGIGACMACVTSCRMDDGSVGYKKVCKDGPVFSAPKVVFA</sequence>
<comment type="caution">
    <text evidence="11">Lacks conserved residue(s) required for the propagation of feature annotation.</text>
</comment>
<evidence type="ECO:0000256" key="4">
    <source>
        <dbReference type="ARBA" id="ARBA00022714"/>
    </source>
</evidence>
<dbReference type="PANTHER" id="PTHR43513:SF3">
    <property type="entry name" value="DIHYDROOROTATE DEHYDROGENASE B (NAD(+)), ELECTRON TRANSFER SUBUNIT-RELATED"/>
    <property type="match status" value="1"/>
</dbReference>
<evidence type="ECO:0000259" key="12">
    <source>
        <dbReference type="PROSITE" id="PS51384"/>
    </source>
</evidence>
<dbReference type="SUPFAM" id="SSF52343">
    <property type="entry name" value="Ferredoxin reductase-like, C-terminal NADP-linked domain"/>
    <property type="match status" value="1"/>
</dbReference>
<keyword evidence="14" id="KW-1185">Reference proteome</keyword>
<dbReference type="RefSeq" id="WP_267149635.1">
    <property type="nucleotide sequence ID" value="NZ_JAPMLT010000001.1"/>
</dbReference>
<dbReference type="Pfam" id="PF00970">
    <property type="entry name" value="FAD_binding_6"/>
    <property type="match status" value="1"/>
</dbReference>
<keyword evidence="10 11" id="KW-0411">Iron-sulfur</keyword>
<dbReference type="InterPro" id="IPR037117">
    <property type="entry name" value="Dihydroorotate_DH_ele_sf"/>
</dbReference>
<evidence type="ECO:0000313" key="13">
    <source>
        <dbReference type="EMBL" id="MCX7568379.1"/>
    </source>
</evidence>
<dbReference type="EMBL" id="JAPMLT010000001">
    <property type="protein sequence ID" value="MCX7568379.1"/>
    <property type="molecule type" value="Genomic_DNA"/>
</dbReference>
<dbReference type="CDD" id="cd06218">
    <property type="entry name" value="DHOD_e_trans"/>
    <property type="match status" value="1"/>
</dbReference>
<keyword evidence="8 11" id="KW-0249">Electron transport</keyword>
<dbReference type="InterPro" id="IPR039261">
    <property type="entry name" value="FNR_nucleotide-bd"/>
</dbReference>
<comment type="cofactor">
    <cofactor evidence="11">
        <name>FAD</name>
        <dbReference type="ChEBI" id="CHEBI:57692"/>
    </cofactor>
    <text evidence="11">Binds 1 FAD per subunit.</text>
</comment>
<dbReference type="InterPro" id="IPR012165">
    <property type="entry name" value="Cyt_c3_hydrogenase_gsu"/>
</dbReference>
<feature type="binding site" evidence="11">
    <location>
        <position position="229"/>
    </location>
    <ligand>
        <name>[2Fe-2S] cluster</name>
        <dbReference type="ChEBI" id="CHEBI:190135"/>
    </ligand>
</feature>
<name>A0ABT3WUL7_9BACL</name>
<dbReference type="SUPFAM" id="SSF63380">
    <property type="entry name" value="Riboflavin synthase domain-like"/>
    <property type="match status" value="1"/>
</dbReference>
<dbReference type="InterPro" id="IPR008333">
    <property type="entry name" value="Cbr1-like_FAD-bd_dom"/>
</dbReference>
<dbReference type="Gene3D" id="2.40.30.10">
    <property type="entry name" value="Translation factors"/>
    <property type="match status" value="1"/>
</dbReference>
<evidence type="ECO:0000256" key="9">
    <source>
        <dbReference type="ARBA" id="ARBA00023004"/>
    </source>
</evidence>
<protein>
    <recommendedName>
        <fullName evidence="11">Dihydroorotate dehydrogenase B (NAD(+)), electron transfer subunit</fullName>
    </recommendedName>
    <alternativeName>
        <fullName evidence="11">Dihydroorotate oxidase B, electron transfer subunit</fullName>
    </alternativeName>
</protein>
<feature type="binding site" evidence="11">
    <location>
        <begin position="49"/>
        <end position="52"/>
    </location>
    <ligand>
        <name>FAD</name>
        <dbReference type="ChEBI" id="CHEBI:57692"/>
    </ligand>
</feature>
<dbReference type="Proteomes" id="UP001208017">
    <property type="component" value="Unassembled WGS sequence"/>
</dbReference>
<comment type="function">
    <text evidence="11">Responsible for channeling the electrons from the oxidation of dihydroorotate from the FMN redox center in the PyrD type B subunit to the ultimate electron acceptor NAD(+).</text>
</comment>
<dbReference type="Gene3D" id="2.10.240.10">
    <property type="entry name" value="Dihydroorotate dehydrogenase, electron transfer subunit"/>
    <property type="match status" value="1"/>
</dbReference>
<evidence type="ECO:0000313" key="14">
    <source>
        <dbReference type="Proteomes" id="UP001208017"/>
    </source>
</evidence>
<evidence type="ECO:0000256" key="7">
    <source>
        <dbReference type="ARBA" id="ARBA00022975"/>
    </source>
</evidence>
<dbReference type="PIRSF" id="PIRSF006816">
    <property type="entry name" value="Cyc3_hyd_g"/>
    <property type="match status" value="1"/>
</dbReference>
<feature type="binding site" evidence="11">
    <location>
        <position position="226"/>
    </location>
    <ligand>
        <name>[2Fe-2S] cluster</name>
        <dbReference type="ChEBI" id="CHEBI:190135"/>
    </ligand>
</feature>
<evidence type="ECO:0000256" key="5">
    <source>
        <dbReference type="ARBA" id="ARBA00022723"/>
    </source>
</evidence>
<dbReference type="InterPro" id="IPR023455">
    <property type="entry name" value="Dihydroorotate_DHASE_ETsu"/>
</dbReference>
<dbReference type="InterPro" id="IPR019480">
    <property type="entry name" value="Dihydroorotate_DH_Fe-S-bd"/>
</dbReference>
<gene>
    <name evidence="11" type="primary">pyrK</name>
    <name evidence="13" type="ORF">OS242_00135</name>
</gene>
<keyword evidence="2 11" id="KW-0813">Transport</keyword>
<dbReference type="InterPro" id="IPR017927">
    <property type="entry name" value="FAD-bd_FR_type"/>
</dbReference>
<dbReference type="HAMAP" id="MF_01211">
    <property type="entry name" value="DHODB_Fe_S_bind"/>
    <property type="match status" value="1"/>
</dbReference>
<feature type="binding site" evidence="11">
    <location>
        <position position="246"/>
    </location>
    <ligand>
        <name>[2Fe-2S] cluster</name>
        <dbReference type="ChEBI" id="CHEBI:190135"/>
    </ligand>
</feature>
<keyword evidence="7 11" id="KW-0665">Pyrimidine biosynthesis</keyword>
<comment type="pathway">
    <text evidence="11">Pyrimidine metabolism; UMP biosynthesis via de novo pathway; orotate from (S)-dihydroorotate (NAD(+) route): step 1/1.</text>
</comment>
<dbReference type="InterPro" id="IPR017938">
    <property type="entry name" value="Riboflavin_synthase-like_b-brl"/>
</dbReference>
<dbReference type="InterPro" id="IPR001433">
    <property type="entry name" value="OxRdtase_FAD/NAD-bd"/>
</dbReference>
<comment type="subunit">
    <text evidence="11">Heterotetramer of 2 PyrK and 2 PyrD type B subunits.</text>
</comment>
<dbReference type="Gene3D" id="3.40.50.80">
    <property type="entry name" value="Nucleotide-binding domain of ferredoxin-NADP reductase (FNR) module"/>
    <property type="match status" value="1"/>
</dbReference>
<proteinExistence type="inferred from homology"/>
<keyword evidence="9 11" id="KW-0408">Iron</keyword>
<evidence type="ECO:0000256" key="11">
    <source>
        <dbReference type="HAMAP-Rule" id="MF_01211"/>
    </source>
</evidence>
<evidence type="ECO:0000256" key="3">
    <source>
        <dbReference type="ARBA" id="ARBA00022630"/>
    </source>
</evidence>
<evidence type="ECO:0000256" key="1">
    <source>
        <dbReference type="ARBA" id="ARBA00006422"/>
    </source>
</evidence>
<keyword evidence="5 11" id="KW-0479">Metal-binding</keyword>
<dbReference type="Pfam" id="PF10418">
    <property type="entry name" value="DHODB_Fe-S_bind"/>
    <property type="match status" value="1"/>
</dbReference>
<accession>A0ABT3WUL7</accession>
<dbReference type="PROSITE" id="PS51384">
    <property type="entry name" value="FAD_FR"/>
    <property type="match status" value="1"/>
</dbReference>
<evidence type="ECO:0000256" key="6">
    <source>
        <dbReference type="ARBA" id="ARBA00022827"/>
    </source>
</evidence>
<keyword evidence="6 11" id="KW-0274">FAD</keyword>
<comment type="caution">
    <text evidence="13">The sequence shown here is derived from an EMBL/GenBank/DDBJ whole genome shotgun (WGS) entry which is preliminary data.</text>
</comment>
<comment type="similarity">
    <text evidence="1 11">Belongs to the PyrK family.</text>
</comment>
<organism evidence="13 14">
    <name type="scientific">Tumebacillus lacus</name>
    <dbReference type="NCBI Taxonomy" id="2995335"/>
    <lineage>
        <taxon>Bacteria</taxon>
        <taxon>Bacillati</taxon>
        <taxon>Bacillota</taxon>
        <taxon>Bacilli</taxon>
        <taxon>Bacillales</taxon>
        <taxon>Alicyclobacillaceae</taxon>
        <taxon>Tumebacillus</taxon>
    </lineage>
</organism>
<keyword evidence="3 11" id="KW-0285">Flavoprotein</keyword>
<feature type="domain" description="FAD-binding FR-type" evidence="12">
    <location>
        <begin position="1"/>
        <end position="102"/>
    </location>
</feature>
<dbReference type="PANTHER" id="PTHR43513">
    <property type="entry name" value="DIHYDROOROTATE DEHYDROGENASE B (NAD(+)), ELECTRON TRANSFER SUBUNIT"/>
    <property type="match status" value="1"/>
</dbReference>
<keyword evidence="4 11" id="KW-0001">2Fe-2S</keyword>
<dbReference type="InterPro" id="IPR050353">
    <property type="entry name" value="PyrK_electron_transfer"/>
</dbReference>
<evidence type="ECO:0000256" key="2">
    <source>
        <dbReference type="ARBA" id="ARBA00022448"/>
    </source>
</evidence>
<feature type="binding site" evidence="11">
    <location>
        <begin position="77"/>
        <end position="78"/>
    </location>
    <ligand>
        <name>FAD</name>
        <dbReference type="ChEBI" id="CHEBI:57692"/>
    </ligand>
</feature>
<feature type="binding site" evidence="11">
    <location>
        <position position="221"/>
    </location>
    <ligand>
        <name>[2Fe-2S] cluster</name>
        <dbReference type="ChEBI" id="CHEBI:190135"/>
    </ligand>
</feature>
<evidence type="ECO:0000256" key="8">
    <source>
        <dbReference type="ARBA" id="ARBA00022982"/>
    </source>
</evidence>